<comment type="caution">
    <text evidence="2">The sequence shown here is derived from an EMBL/GenBank/DDBJ whole genome shotgun (WGS) entry which is preliminary data.</text>
</comment>
<name>A0A7K0CR13_9ACTN</name>
<dbReference type="PANTHER" id="PTHR34849">
    <property type="entry name" value="SSL5025 PROTEIN"/>
    <property type="match status" value="1"/>
</dbReference>
<dbReference type="Pfam" id="PF13411">
    <property type="entry name" value="MerR_1"/>
    <property type="match status" value="1"/>
</dbReference>
<reference evidence="2 3" key="1">
    <citation type="submission" date="2019-10" db="EMBL/GenBank/DDBJ databases">
        <title>Streptomyces smaragdinus sp. nov. and Streptomyces fabii sp. nov., isolated from the gut of fungus growing-termite Macrotermes natalensis.</title>
        <authorList>
            <person name="Schwitalla J."/>
            <person name="Benndorf R."/>
            <person name="Martin K."/>
            <person name="De Beer W."/>
            <person name="Kaster A.-K."/>
            <person name="Vollmers J."/>
            <person name="Poulsen M."/>
            <person name="Beemelmanns C."/>
        </authorList>
    </citation>
    <scope>NUCLEOTIDE SEQUENCE [LARGE SCALE GENOMIC DNA]</scope>
    <source>
        <strain evidence="2 3">RB5</strain>
    </source>
</reference>
<dbReference type="AlphaFoldDB" id="A0A7K0CR13"/>
<sequence length="215" mass="23025">MAYSTRMAAALSGATVGQLRSWRQDRGNGPLLRPELAAAPALYSFRDVLALRAFAHLRQDVSLQKIRKALATLKQIGEVEHLSSYSLVAEGDSIALVGDDDHATDLVKRPGQRVVATLEDILQEFAPRPGVVIPCLLRPRQHVSVDPETQGGQPVIAGTRIPFDAVAELVEDGVPPEEIADYYPGVTADAARDAVSLALYVDSYSTGSTKGPRAA</sequence>
<organism evidence="2 3">
    <name type="scientific">Streptomyces smaragdinus</name>
    <dbReference type="NCBI Taxonomy" id="2585196"/>
    <lineage>
        <taxon>Bacteria</taxon>
        <taxon>Bacillati</taxon>
        <taxon>Actinomycetota</taxon>
        <taxon>Actinomycetes</taxon>
        <taxon>Kitasatosporales</taxon>
        <taxon>Streptomycetaceae</taxon>
        <taxon>Streptomyces</taxon>
    </lineage>
</organism>
<feature type="domain" description="HTH merR-type" evidence="1">
    <location>
        <begin position="3"/>
        <end position="71"/>
    </location>
</feature>
<dbReference type="Pfam" id="PF04255">
    <property type="entry name" value="DUF433"/>
    <property type="match status" value="1"/>
</dbReference>
<dbReference type="EMBL" id="WEGJ01000033">
    <property type="protein sequence ID" value="MQY15442.1"/>
    <property type="molecule type" value="Genomic_DNA"/>
</dbReference>
<evidence type="ECO:0000313" key="2">
    <source>
        <dbReference type="EMBL" id="MQY15442.1"/>
    </source>
</evidence>
<accession>A0A7K0CR13</accession>
<dbReference type="InterPro" id="IPR007367">
    <property type="entry name" value="DUF433"/>
</dbReference>
<gene>
    <name evidence="2" type="ORF">SRB5_56240</name>
</gene>
<dbReference type="SUPFAM" id="SSF46689">
    <property type="entry name" value="Homeodomain-like"/>
    <property type="match status" value="1"/>
</dbReference>
<keyword evidence="3" id="KW-1185">Reference proteome</keyword>
<dbReference type="Gene3D" id="1.10.1660.10">
    <property type="match status" value="1"/>
</dbReference>
<dbReference type="InterPro" id="IPR000551">
    <property type="entry name" value="MerR-type_HTH_dom"/>
</dbReference>
<dbReference type="Gene3D" id="1.10.10.10">
    <property type="entry name" value="Winged helix-like DNA-binding domain superfamily/Winged helix DNA-binding domain"/>
    <property type="match status" value="1"/>
</dbReference>
<dbReference type="RefSeq" id="WP_194293053.1">
    <property type="nucleotide sequence ID" value="NZ_WEGJ01000033.1"/>
</dbReference>
<dbReference type="Proteomes" id="UP000466345">
    <property type="component" value="Unassembled WGS sequence"/>
</dbReference>
<proteinExistence type="predicted"/>
<dbReference type="InterPro" id="IPR009057">
    <property type="entry name" value="Homeodomain-like_sf"/>
</dbReference>
<evidence type="ECO:0000313" key="3">
    <source>
        <dbReference type="Proteomes" id="UP000466345"/>
    </source>
</evidence>
<dbReference type="PANTHER" id="PTHR34849:SF3">
    <property type="entry name" value="SSR2962 PROTEIN"/>
    <property type="match status" value="1"/>
</dbReference>
<protein>
    <recommendedName>
        <fullName evidence="1">HTH merR-type domain-containing protein</fullName>
    </recommendedName>
</protein>
<dbReference type="InterPro" id="IPR036388">
    <property type="entry name" value="WH-like_DNA-bd_sf"/>
</dbReference>
<evidence type="ECO:0000259" key="1">
    <source>
        <dbReference type="Pfam" id="PF13411"/>
    </source>
</evidence>